<sequence>MKSHWIILLLSLAIATVQSNDQPNPCDYKTCFGNEVCHVVENRLLEFPVAVCVLPDDKAENVNGGTDCKIVTSGTNILNCKTEEEWVAGGEGACADVSMSLRSTEVKHVCHDSSLRRYLQADYVCCPRTQEGGERGEGDDKKHPTPTPPVLTSTPPGAPTPPSQGQKESDKAHTGQPTSSSSGSSTSASSTPTETSVSLSGEDAAGASSYIVPIVIVLAFAFLVLIVSYLIYKKKKKNGKGSAAKKPIDATVLVNPIYDGAADYPDLSNYTEDVLPSPIHEDSD</sequence>
<name>A0A1X7V6H9_AMPQE</name>
<dbReference type="EnsemblMetazoa" id="Aqu2.1.35107_001">
    <property type="protein sequence ID" value="Aqu2.1.35107_001"/>
    <property type="gene ID" value="Aqu2.1.35107"/>
</dbReference>
<organism evidence="4">
    <name type="scientific">Amphimedon queenslandica</name>
    <name type="common">Sponge</name>
    <dbReference type="NCBI Taxonomy" id="400682"/>
    <lineage>
        <taxon>Eukaryota</taxon>
        <taxon>Metazoa</taxon>
        <taxon>Porifera</taxon>
        <taxon>Demospongiae</taxon>
        <taxon>Heteroscleromorpha</taxon>
        <taxon>Haplosclerida</taxon>
        <taxon>Niphatidae</taxon>
        <taxon>Amphimedon</taxon>
    </lineage>
</organism>
<keyword evidence="2" id="KW-0472">Membrane</keyword>
<accession>A0A1X7V6H9</accession>
<feature type="compositionally biased region" description="Low complexity" evidence="1">
    <location>
        <begin position="178"/>
        <end position="198"/>
    </location>
</feature>
<feature type="signal peptide" evidence="3">
    <location>
        <begin position="1"/>
        <end position="19"/>
    </location>
</feature>
<feature type="transmembrane region" description="Helical" evidence="2">
    <location>
        <begin position="210"/>
        <end position="232"/>
    </location>
</feature>
<keyword evidence="2" id="KW-1133">Transmembrane helix</keyword>
<evidence type="ECO:0000313" key="5">
    <source>
        <dbReference type="Proteomes" id="UP000007879"/>
    </source>
</evidence>
<feature type="compositionally biased region" description="Basic and acidic residues" evidence="1">
    <location>
        <begin position="131"/>
        <end position="143"/>
    </location>
</feature>
<evidence type="ECO:0000256" key="2">
    <source>
        <dbReference type="SAM" id="Phobius"/>
    </source>
</evidence>
<feature type="region of interest" description="Disordered" evidence="1">
    <location>
        <begin position="130"/>
        <end position="200"/>
    </location>
</feature>
<reference evidence="4" key="2">
    <citation type="submission" date="2017-05" db="UniProtKB">
        <authorList>
            <consortium name="EnsemblMetazoa"/>
        </authorList>
    </citation>
    <scope>IDENTIFICATION</scope>
</reference>
<dbReference type="KEGG" id="aqu:109581170"/>
<reference evidence="5" key="1">
    <citation type="journal article" date="2010" name="Nature">
        <title>The Amphimedon queenslandica genome and the evolution of animal complexity.</title>
        <authorList>
            <person name="Srivastava M."/>
            <person name="Simakov O."/>
            <person name="Chapman J."/>
            <person name="Fahey B."/>
            <person name="Gauthier M.E."/>
            <person name="Mitros T."/>
            <person name="Richards G.S."/>
            <person name="Conaco C."/>
            <person name="Dacre M."/>
            <person name="Hellsten U."/>
            <person name="Larroux C."/>
            <person name="Putnam N.H."/>
            <person name="Stanke M."/>
            <person name="Adamska M."/>
            <person name="Darling A."/>
            <person name="Degnan S.M."/>
            <person name="Oakley T.H."/>
            <person name="Plachetzki D.C."/>
            <person name="Zhai Y."/>
            <person name="Adamski M."/>
            <person name="Calcino A."/>
            <person name="Cummins S.F."/>
            <person name="Goodstein D.M."/>
            <person name="Harris C."/>
            <person name="Jackson D.J."/>
            <person name="Leys S.P."/>
            <person name="Shu S."/>
            <person name="Woodcroft B.J."/>
            <person name="Vervoort M."/>
            <person name="Kosik K.S."/>
            <person name="Manning G."/>
            <person name="Degnan B.M."/>
            <person name="Rokhsar D.S."/>
        </authorList>
    </citation>
    <scope>NUCLEOTIDE SEQUENCE [LARGE SCALE GENOMIC DNA]</scope>
</reference>
<dbReference type="InParanoid" id="A0A1X7V6H9"/>
<dbReference type="AlphaFoldDB" id="A0A1X7V6H9"/>
<feature type="chain" id="PRO_5012191823" description="SUEL-type lectin domain-containing protein" evidence="3">
    <location>
        <begin position="20"/>
        <end position="284"/>
    </location>
</feature>
<evidence type="ECO:0000313" key="4">
    <source>
        <dbReference type="EnsemblMetazoa" id="Aqu2.1.35107_001"/>
    </source>
</evidence>
<dbReference type="Proteomes" id="UP000007879">
    <property type="component" value="Unassembled WGS sequence"/>
</dbReference>
<protein>
    <recommendedName>
        <fullName evidence="6">SUEL-type lectin domain-containing protein</fullName>
    </recommendedName>
</protein>
<evidence type="ECO:0008006" key="6">
    <source>
        <dbReference type="Google" id="ProtNLM"/>
    </source>
</evidence>
<keyword evidence="2" id="KW-0812">Transmembrane</keyword>
<keyword evidence="5" id="KW-1185">Reference proteome</keyword>
<keyword evidence="3" id="KW-0732">Signal</keyword>
<proteinExistence type="predicted"/>
<evidence type="ECO:0000256" key="3">
    <source>
        <dbReference type="SAM" id="SignalP"/>
    </source>
</evidence>
<evidence type="ECO:0000256" key="1">
    <source>
        <dbReference type="SAM" id="MobiDB-lite"/>
    </source>
</evidence>
<gene>
    <name evidence="4" type="primary">109581170</name>
</gene>
<dbReference type="EnsemblMetazoa" id="XM_019995028.1">
    <property type="protein sequence ID" value="XP_019850587.1"/>
    <property type="gene ID" value="LOC109581170"/>
</dbReference>